<accession>A0A0F9QI39</accession>
<organism evidence="2">
    <name type="scientific">marine sediment metagenome</name>
    <dbReference type="NCBI Taxonomy" id="412755"/>
    <lineage>
        <taxon>unclassified sequences</taxon>
        <taxon>metagenomes</taxon>
        <taxon>ecological metagenomes</taxon>
    </lineage>
</organism>
<protein>
    <submittedName>
        <fullName evidence="2">Uncharacterized protein</fullName>
    </submittedName>
</protein>
<evidence type="ECO:0000256" key="1">
    <source>
        <dbReference type="SAM" id="MobiDB-lite"/>
    </source>
</evidence>
<dbReference type="AlphaFoldDB" id="A0A0F9QI39"/>
<proteinExistence type="predicted"/>
<dbReference type="EMBL" id="LAZR01001599">
    <property type="protein sequence ID" value="KKN42169.1"/>
    <property type="molecule type" value="Genomic_DNA"/>
</dbReference>
<gene>
    <name evidence="2" type="ORF">LCGC14_0715880</name>
</gene>
<sequence>MSEMKWPADNCDRGFDLTAAAPRAKDKAFSEDGQKRPMWADFCPKCGRGHVVGERAVPLPQEPGQGKPILKFPSPDQEPEEAKAAPDPDAIPDTMYWCTKCAKRHEKTSGIGVKHQENQEA</sequence>
<name>A0A0F9QI39_9ZZZZ</name>
<comment type="caution">
    <text evidence="2">The sequence shown here is derived from an EMBL/GenBank/DDBJ whole genome shotgun (WGS) entry which is preliminary data.</text>
</comment>
<feature type="region of interest" description="Disordered" evidence="1">
    <location>
        <begin position="57"/>
        <end position="91"/>
    </location>
</feature>
<evidence type="ECO:0000313" key="2">
    <source>
        <dbReference type="EMBL" id="KKN42169.1"/>
    </source>
</evidence>
<reference evidence="2" key="1">
    <citation type="journal article" date="2015" name="Nature">
        <title>Complex archaea that bridge the gap between prokaryotes and eukaryotes.</title>
        <authorList>
            <person name="Spang A."/>
            <person name="Saw J.H."/>
            <person name="Jorgensen S.L."/>
            <person name="Zaremba-Niedzwiedzka K."/>
            <person name="Martijn J."/>
            <person name="Lind A.E."/>
            <person name="van Eijk R."/>
            <person name="Schleper C."/>
            <person name="Guy L."/>
            <person name="Ettema T.J."/>
        </authorList>
    </citation>
    <scope>NUCLEOTIDE SEQUENCE</scope>
</reference>